<dbReference type="GO" id="GO:0000976">
    <property type="term" value="F:transcription cis-regulatory region binding"/>
    <property type="evidence" value="ECO:0007669"/>
    <property type="project" value="TreeGrafter"/>
</dbReference>
<dbReference type="PROSITE" id="PS50977">
    <property type="entry name" value="HTH_TETR_2"/>
    <property type="match status" value="1"/>
</dbReference>
<dbReference type="InterPro" id="IPR009057">
    <property type="entry name" value="Homeodomain-like_sf"/>
</dbReference>
<dbReference type="InterPro" id="IPR041479">
    <property type="entry name" value="TetR_CgmR_C"/>
</dbReference>
<keyword evidence="5" id="KW-1185">Reference proteome</keyword>
<dbReference type="PANTHER" id="PTHR30055:SF148">
    <property type="entry name" value="TETR-FAMILY TRANSCRIPTIONAL REGULATOR"/>
    <property type="match status" value="1"/>
</dbReference>
<reference evidence="4 5" key="1">
    <citation type="submission" date="2024-02" db="EMBL/GenBank/DDBJ databases">
        <title>Genome analysis and characterization of Microbaculum marinisediminis sp. nov., isolated from marine sediment.</title>
        <authorList>
            <person name="Du Z.-J."/>
            <person name="Ye Y.-Q."/>
            <person name="Zhang Z.-R."/>
            <person name="Yuan S.-M."/>
            <person name="Zhang X.-Y."/>
        </authorList>
    </citation>
    <scope>NUCLEOTIDE SEQUENCE [LARGE SCALE GENOMIC DNA]</scope>
    <source>
        <strain evidence="4 5">SDUM1044001</strain>
    </source>
</reference>
<feature type="DNA-binding region" description="H-T-H motif" evidence="2">
    <location>
        <begin position="33"/>
        <end position="52"/>
    </location>
</feature>
<feature type="domain" description="HTH tetR-type" evidence="3">
    <location>
        <begin position="10"/>
        <end position="70"/>
    </location>
</feature>
<dbReference type="SUPFAM" id="SSF46689">
    <property type="entry name" value="Homeodomain-like"/>
    <property type="match status" value="1"/>
</dbReference>
<protein>
    <submittedName>
        <fullName evidence="4">TetR/AcrR family transcriptional regulator</fullName>
    </submittedName>
</protein>
<dbReference type="EMBL" id="JAZHOF010000009">
    <property type="protein sequence ID" value="MEJ8573963.1"/>
    <property type="molecule type" value="Genomic_DNA"/>
</dbReference>
<evidence type="ECO:0000256" key="2">
    <source>
        <dbReference type="PROSITE-ProRule" id="PRU00335"/>
    </source>
</evidence>
<dbReference type="PRINTS" id="PR00455">
    <property type="entry name" value="HTHTETR"/>
</dbReference>
<dbReference type="GO" id="GO:0003700">
    <property type="term" value="F:DNA-binding transcription factor activity"/>
    <property type="evidence" value="ECO:0007669"/>
    <property type="project" value="TreeGrafter"/>
</dbReference>
<keyword evidence="1 2" id="KW-0238">DNA-binding</keyword>
<dbReference type="Pfam" id="PF17937">
    <property type="entry name" value="TetR_C_28"/>
    <property type="match status" value="1"/>
</dbReference>
<dbReference type="Gene3D" id="1.10.357.10">
    <property type="entry name" value="Tetracycline Repressor, domain 2"/>
    <property type="match status" value="1"/>
</dbReference>
<organism evidence="4 5">
    <name type="scientific">Microbaculum marinum</name>
    <dbReference type="NCBI Taxonomy" id="1764581"/>
    <lineage>
        <taxon>Bacteria</taxon>
        <taxon>Pseudomonadati</taxon>
        <taxon>Pseudomonadota</taxon>
        <taxon>Alphaproteobacteria</taxon>
        <taxon>Hyphomicrobiales</taxon>
        <taxon>Tepidamorphaceae</taxon>
        <taxon>Microbaculum</taxon>
    </lineage>
</organism>
<dbReference type="InterPro" id="IPR001647">
    <property type="entry name" value="HTH_TetR"/>
</dbReference>
<dbReference type="AlphaFoldDB" id="A0AAW9S1B9"/>
<accession>A0AAW9S1B9</accession>
<dbReference type="Proteomes" id="UP001378188">
    <property type="component" value="Unassembled WGS sequence"/>
</dbReference>
<sequence length="201" mass="21826">MAGRKRIRNAASKELILEAAERVVVRDGPARLTLDSVAQEAGLSKGGLLYNFPTKQSLIEGMILNTVDRHRRRFDEVQAESAGAPNTAIAALIEARRAACPERSVGLALMAGLAENPALLSPLREETREALEAIRANSTDPMLATLLWLALGGLDFFELLDISPFPETERRELESHMAGLIRSAGSGRCERPADPDFPLAQ</sequence>
<dbReference type="InterPro" id="IPR050109">
    <property type="entry name" value="HTH-type_TetR-like_transc_reg"/>
</dbReference>
<evidence type="ECO:0000313" key="4">
    <source>
        <dbReference type="EMBL" id="MEJ8573963.1"/>
    </source>
</evidence>
<proteinExistence type="predicted"/>
<evidence type="ECO:0000256" key="1">
    <source>
        <dbReference type="ARBA" id="ARBA00023125"/>
    </source>
</evidence>
<evidence type="ECO:0000313" key="5">
    <source>
        <dbReference type="Proteomes" id="UP001378188"/>
    </source>
</evidence>
<name>A0AAW9S1B9_9HYPH</name>
<dbReference type="Pfam" id="PF00440">
    <property type="entry name" value="TetR_N"/>
    <property type="match status" value="1"/>
</dbReference>
<evidence type="ECO:0000259" key="3">
    <source>
        <dbReference type="PROSITE" id="PS50977"/>
    </source>
</evidence>
<gene>
    <name evidence="4" type="ORF">V3328_20920</name>
</gene>
<dbReference type="PANTHER" id="PTHR30055">
    <property type="entry name" value="HTH-TYPE TRANSCRIPTIONAL REGULATOR RUTR"/>
    <property type="match status" value="1"/>
</dbReference>
<comment type="caution">
    <text evidence="4">The sequence shown here is derived from an EMBL/GenBank/DDBJ whole genome shotgun (WGS) entry which is preliminary data.</text>
</comment>
<dbReference type="RefSeq" id="WP_340331656.1">
    <property type="nucleotide sequence ID" value="NZ_JAZHOF010000009.1"/>
</dbReference>